<evidence type="ECO:0000256" key="1">
    <source>
        <dbReference type="SAM" id="MobiDB-lite"/>
    </source>
</evidence>
<dbReference type="AlphaFoldDB" id="A0AAX6EJ54"/>
<organism evidence="2 3">
    <name type="scientific">Iris pallida</name>
    <name type="common">Sweet iris</name>
    <dbReference type="NCBI Taxonomy" id="29817"/>
    <lineage>
        <taxon>Eukaryota</taxon>
        <taxon>Viridiplantae</taxon>
        <taxon>Streptophyta</taxon>
        <taxon>Embryophyta</taxon>
        <taxon>Tracheophyta</taxon>
        <taxon>Spermatophyta</taxon>
        <taxon>Magnoliopsida</taxon>
        <taxon>Liliopsida</taxon>
        <taxon>Asparagales</taxon>
        <taxon>Iridaceae</taxon>
        <taxon>Iridoideae</taxon>
        <taxon>Irideae</taxon>
        <taxon>Iris</taxon>
    </lineage>
</organism>
<dbReference type="Proteomes" id="UP001140949">
    <property type="component" value="Unassembled WGS sequence"/>
</dbReference>
<protein>
    <submittedName>
        <fullName evidence="2">Uncharacterized protein</fullName>
    </submittedName>
</protein>
<sequence>MLAGAAGRDRRAREAPPDEASGRDRG</sequence>
<reference evidence="2" key="2">
    <citation type="submission" date="2023-04" db="EMBL/GenBank/DDBJ databases">
        <authorList>
            <person name="Bruccoleri R.E."/>
            <person name="Oakeley E.J."/>
            <person name="Faust A.-M."/>
            <person name="Dessus-Babus S."/>
            <person name="Altorfer M."/>
            <person name="Burckhardt D."/>
            <person name="Oertli M."/>
            <person name="Naumann U."/>
            <person name="Petersen F."/>
            <person name="Wong J."/>
        </authorList>
    </citation>
    <scope>NUCLEOTIDE SEQUENCE</scope>
    <source>
        <strain evidence="2">GSM-AAB239-AS_SAM_17_03QT</strain>
        <tissue evidence="2">Leaf</tissue>
    </source>
</reference>
<name>A0AAX6EJ54_IRIPA</name>
<feature type="compositionally biased region" description="Basic and acidic residues" evidence="1">
    <location>
        <begin position="7"/>
        <end position="26"/>
    </location>
</feature>
<feature type="region of interest" description="Disordered" evidence="1">
    <location>
        <begin position="1"/>
        <end position="26"/>
    </location>
</feature>
<gene>
    <name evidence="2" type="ORF">M6B38_186845</name>
</gene>
<dbReference type="EMBL" id="JANAVB010036018">
    <property type="protein sequence ID" value="KAJ6804187.1"/>
    <property type="molecule type" value="Genomic_DNA"/>
</dbReference>
<evidence type="ECO:0000313" key="2">
    <source>
        <dbReference type="EMBL" id="KAJ6804187.1"/>
    </source>
</evidence>
<comment type="caution">
    <text evidence="2">The sequence shown here is derived from an EMBL/GenBank/DDBJ whole genome shotgun (WGS) entry which is preliminary data.</text>
</comment>
<proteinExistence type="predicted"/>
<accession>A0AAX6EJ54</accession>
<evidence type="ECO:0000313" key="3">
    <source>
        <dbReference type="Proteomes" id="UP001140949"/>
    </source>
</evidence>
<reference evidence="2" key="1">
    <citation type="journal article" date="2023" name="GigaByte">
        <title>Genome assembly of the bearded iris, Iris pallida Lam.</title>
        <authorList>
            <person name="Bruccoleri R.E."/>
            <person name="Oakeley E.J."/>
            <person name="Faust A.M.E."/>
            <person name="Altorfer M."/>
            <person name="Dessus-Babus S."/>
            <person name="Burckhardt D."/>
            <person name="Oertli M."/>
            <person name="Naumann U."/>
            <person name="Petersen F."/>
            <person name="Wong J."/>
        </authorList>
    </citation>
    <scope>NUCLEOTIDE SEQUENCE</scope>
    <source>
        <strain evidence="2">GSM-AAB239-AS_SAM_17_03QT</strain>
    </source>
</reference>
<keyword evidence="3" id="KW-1185">Reference proteome</keyword>